<dbReference type="GO" id="GO:0007264">
    <property type="term" value="P:small GTPase-mediated signal transduction"/>
    <property type="evidence" value="ECO:0007669"/>
    <property type="project" value="InterPro"/>
</dbReference>
<feature type="compositionally biased region" description="Polar residues" evidence="3">
    <location>
        <begin position="1880"/>
        <end position="1904"/>
    </location>
</feature>
<comment type="similarity">
    <text evidence="2">Belongs to the DOCK family.</text>
</comment>
<dbReference type="Pfam" id="PF20421">
    <property type="entry name" value="DHR-2_Lobe_C"/>
    <property type="match status" value="1"/>
</dbReference>
<evidence type="ECO:0000259" key="4">
    <source>
        <dbReference type="PROSITE" id="PS51651"/>
    </source>
</evidence>
<dbReference type="InterPro" id="IPR043161">
    <property type="entry name" value="DOCK_C_lobe_A"/>
</dbReference>
<feature type="compositionally biased region" description="Low complexity" evidence="3">
    <location>
        <begin position="1840"/>
        <end position="1857"/>
    </location>
</feature>
<dbReference type="PROSITE" id="PS51651">
    <property type="entry name" value="DOCKER"/>
    <property type="match status" value="1"/>
</dbReference>
<dbReference type="GO" id="GO:0031267">
    <property type="term" value="F:small GTPase binding"/>
    <property type="evidence" value="ECO:0007669"/>
    <property type="project" value="TreeGrafter"/>
</dbReference>
<dbReference type="GO" id="GO:0005886">
    <property type="term" value="C:plasma membrane"/>
    <property type="evidence" value="ECO:0007669"/>
    <property type="project" value="TreeGrafter"/>
</dbReference>
<evidence type="ECO:0000256" key="3">
    <source>
        <dbReference type="SAM" id="MobiDB-lite"/>
    </source>
</evidence>
<dbReference type="InterPro" id="IPR046773">
    <property type="entry name" value="DOCKER_Lobe_C"/>
</dbReference>
<dbReference type="Gene3D" id="1.20.58.740">
    <property type="match status" value="1"/>
</dbReference>
<dbReference type="Gene3D" id="1.25.40.410">
    <property type="match status" value="1"/>
</dbReference>
<dbReference type="EMBL" id="LK052893">
    <property type="protein sequence ID" value="CDR42097.1"/>
    <property type="molecule type" value="Genomic_DNA"/>
</dbReference>
<feature type="domain" description="DOCKER" evidence="4">
    <location>
        <begin position="1408"/>
        <end position="1817"/>
    </location>
</feature>
<feature type="compositionally biased region" description="Low complexity" evidence="3">
    <location>
        <begin position="1866"/>
        <end position="1879"/>
    </location>
</feature>
<dbReference type="InterPro" id="IPR032376">
    <property type="entry name" value="DOCK_N"/>
</dbReference>
<dbReference type="PANTHER" id="PTHR45653:SF10">
    <property type="entry name" value="MYOBLAST CITY, ISOFORM B"/>
    <property type="match status" value="1"/>
</dbReference>
<gene>
    <name evidence="5" type="ORF">CYFA0S_08e03576g</name>
</gene>
<dbReference type="OrthoDB" id="18896at2759"/>
<dbReference type="GO" id="GO:0005085">
    <property type="term" value="F:guanyl-nucleotide exchange factor activity"/>
    <property type="evidence" value="ECO:0007669"/>
    <property type="project" value="InterPro"/>
</dbReference>
<dbReference type="PANTHER" id="PTHR45653">
    <property type="entry name" value="DEDICATOR OF CYTOKINESIS"/>
    <property type="match status" value="1"/>
</dbReference>
<dbReference type="InterPro" id="IPR026791">
    <property type="entry name" value="DOCK"/>
</dbReference>
<evidence type="ECO:0000313" key="5">
    <source>
        <dbReference type="EMBL" id="CDR42097.1"/>
    </source>
</evidence>
<dbReference type="GO" id="GO:0005737">
    <property type="term" value="C:cytoplasm"/>
    <property type="evidence" value="ECO:0007669"/>
    <property type="project" value="TreeGrafter"/>
</dbReference>
<dbReference type="Gene3D" id="1.20.1270.350">
    <property type="entry name" value="Dedicator of cytokinesis N-terminal subdomain"/>
    <property type="match status" value="1"/>
</dbReference>
<evidence type="ECO:0000256" key="2">
    <source>
        <dbReference type="PROSITE-ProRule" id="PRU00984"/>
    </source>
</evidence>
<name>A0A061B374_CYBFA</name>
<dbReference type="CDD" id="cd11684">
    <property type="entry name" value="DHR2_DOCK"/>
    <property type="match status" value="1"/>
</dbReference>
<dbReference type="InterPro" id="IPR027357">
    <property type="entry name" value="DOCKER_dom"/>
</dbReference>
<dbReference type="InterPro" id="IPR042455">
    <property type="entry name" value="DOCK_N_sub1"/>
</dbReference>
<dbReference type="InterPro" id="IPR043162">
    <property type="entry name" value="DOCK_C_lobe_C"/>
</dbReference>
<reference evidence="5" key="1">
    <citation type="journal article" date="2014" name="Genome Announc.">
        <title>Genome sequence of the yeast Cyberlindnera fabianii (Hansenula fabianii).</title>
        <authorList>
            <person name="Freel K.C."/>
            <person name="Sarilar V."/>
            <person name="Neuveglise C."/>
            <person name="Devillers H."/>
            <person name="Friedrich A."/>
            <person name="Schacherer J."/>
        </authorList>
    </citation>
    <scope>NUCLEOTIDE SEQUENCE</scope>
    <source>
        <strain evidence="5">YJS4271</strain>
    </source>
</reference>
<evidence type="ECO:0000256" key="1">
    <source>
        <dbReference type="ARBA" id="ARBA00022553"/>
    </source>
</evidence>
<dbReference type="InterPro" id="IPR057500">
    <property type="entry name" value="C2_DCK1_4th"/>
</dbReference>
<sequence length="1921" mass="216286">MASKDTSNRGSELALASANLQWSPLPMLAHGKIIRSFTPLDKHPSLKFSPFYKNLYYGDEVFLFETNNANWARGYQNVQPLPSDFISKSSDLEKLPEMQISVVIVPLSNVHITDRLPMSSSFAPPAPTDFENAQSSIPSIYDLQISNSKARNGELIDETANVRLKPPLPLVRLDSGKLLDELVPSLSQLASHIYSLYSVAEYALFTKLYKLFDELNDIRIKLVHNLLTKSEIDTARKKISLLLTNVSKLLSSKGVNRFEQGASTGQLKNDTSGYEAITSRDVHTGELYDYWATDIKKQPSPHLVAANQVTAALQPNFPVKNNLANEINSNRITKFDKVTPSQILVDFKDVSGSSYLNPKGFEGMTAYLYLRSAKKRLTEAFSIHIRTAADLSLDKISAALFRNIPGTEVDNGRIYLVAIITEEIEVQRKTPQSLKRIRKGLAAGVADISRIFSRHSGALESRQAHQFTINLFGSYVNRTDNTTLDPKNMNFGWGELLDRIIAGSKKGVAVNPRAEKLVVSIKEFRDDLANVAQDFDANVKTPIYQIRTNFFDPLVQAFDRIYLSLGKVNLYNNSTPFPGDLASISLVSENPKSKIGISKATNQIPGKFWDFTSVHSNEVVGEAIKLSNIEDIEPNETLKLKLYVNFEFKGEADVIVSQNGKIYEYRKNQMITFHNGSEAVGDVELTTDYIGKTYNIESAFQHILGWSRMYSLPEHEERLIETLKVLNQAQLQQDIKYFPEITVELLKIFNVSTELKLTKLKSATFYAFIHLLDVVIARQEQYTYLFHDFVDAHEDKGGLPGCGSDLIYMAASYFGKASTEWNYVGRTLCRILPLLVKTSLMSASKDDVKEFKTAWKALAQTLASFVQIKTESNIPDILLVLEYLDLTVGHLRILFTASEIADYAIAVINAVGNRGLRSMVDDSGANSIATKEKQIFITKLLLVRRLLEGWIFDDVEPSEATHKLFYHAVNWAVEAYDSKNSDLDILRLANSCLVTLCAISWNICAEGREDNYALPRSTSRLLLTISRLFIKLHSHCRASKLFEAKRTYTQIFPNAYPFPELITDSTINDVIVVEILVELAVIYCYMMKIAKHIASSSQGYISIISSASDDDLFNQSPHYLKGFTKDDLLSVIQTNRLMIQSKFFPCEKWISLYALLIEGATSASELIKFSMIKDHIPAAADSEVFDRSLWSKYLKSLLAMAGSMPASICHLAEVPRKAAWKITQDIRTRCASVINQSWDCLGWDSLKRDYIRFEIKRTSGYHAEFIQDDYGILEELTIFCLQRNAFCQTVGVRVLWSIIIAELLVQETSDDPIPNKLIEVERGCLIGLDKFFKSNRYTPGLYEQRNFIKRLKMVARLDPEDESFPDVYNFIQNLSDFLDVQNDLTSVPGGEEFDDERTFHNLDILRHLMRVNNAKKFNSSLDDMYERNINKSNYVQAALCLELMSSTYNWNVHEMLPISIKPKFPTQSAFERKEQLYKMIAENLVKGNKFEKAVLIYKELADAYERVNFNLKGLGFVHGELSKLYKQLENSDRDTPTYFLVSFIGLGFPKTVRSRSFIYEGYPFEHINSIHNRLLRLHVGAKIISDEKEAQRSLESPPAGKFLYIITVKPQMDFANDHGNLSTADRLYMQNKDLKYFTTSRRLGKSSSVLDLWVEEITYETFNVFPTLMNRAEISEIHSMKLSPIQNALRTIGTKTQDLVNAESSAEKALKTGEAKSSAFNELSRNVSGTVDAPVNGGIGQYRAFFDHPPNPDDENAVQEHAMLKNAFDNLTICVYRCLLVHGKMVPDTLRDSHIALIRLFEKNFADEIKRTGLSVHELDAAAENDQLLRKVPSLSSISTATNSNGSGNSLNGSTVGHGTNANSRVSSMASVNTMSSSNLTRVDSTSSGKSQSTKATVTTNSSTGRKRSLLNWRQSRAGPE</sequence>
<protein>
    <submittedName>
        <fullName evidence="5">CYFA0S08e03576g1_1</fullName>
    </submittedName>
</protein>
<dbReference type="VEuPathDB" id="FungiDB:BON22_4171"/>
<dbReference type="Pfam" id="PF25338">
    <property type="entry name" value="C2_DCK_4th"/>
    <property type="match status" value="1"/>
</dbReference>
<keyword evidence="1" id="KW-0597">Phosphoprotein</keyword>
<dbReference type="PhylomeDB" id="A0A061B374"/>
<proteinExistence type="inferred from homology"/>
<dbReference type="Pfam" id="PF16172">
    <property type="entry name" value="DOCK_N"/>
    <property type="match status" value="1"/>
</dbReference>
<accession>A0A061B374</accession>
<feature type="region of interest" description="Disordered" evidence="3">
    <location>
        <begin position="1840"/>
        <end position="1921"/>
    </location>
</feature>
<organism evidence="5">
    <name type="scientific">Cyberlindnera fabianii</name>
    <name type="common">Yeast</name>
    <name type="synonym">Hansenula fabianii</name>
    <dbReference type="NCBI Taxonomy" id="36022"/>
    <lineage>
        <taxon>Eukaryota</taxon>
        <taxon>Fungi</taxon>
        <taxon>Dikarya</taxon>
        <taxon>Ascomycota</taxon>
        <taxon>Saccharomycotina</taxon>
        <taxon>Saccharomycetes</taxon>
        <taxon>Phaffomycetales</taxon>
        <taxon>Phaffomycetaceae</taxon>
        <taxon>Cyberlindnera</taxon>
    </lineage>
</organism>